<evidence type="ECO:0000259" key="3">
    <source>
        <dbReference type="Pfam" id="PF01557"/>
    </source>
</evidence>
<name>A0A1I6HD15_HALSD</name>
<keyword evidence="5" id="KW-1185">Reference proteome</keyword>
<protein>
    <submittedName>
        <fullName evidence="4">2-keto-4-pentenoate hydratase/2-oxohepta-3-ene-1,7-dioic acid hydratase (Catechol pathway)</fullName>
    </submittedName>
</protein>
<sequence>MKYLARSATGRPLLGDDEGYVPLAAAEPRAGTVRDALPLAAAGDLPSVDDAPAERVPTENLTFGPPLERFGKLWGIGLNYADHAGDLDEERPDEPASFTKPSTALTGPGGPIRLPPSEQSERVTAEAELGVLLGRECRSVATETVSDVVAGYLPVIDMTAEDVLRRNPRFLTRAKGYDTFLVVGPAIAIPDGSVDLSNATVTTTVNGEVAAENEVRNMLFPPAEIVSFHSEVATLRPGDLFSTGTPSAAPIEPGDEVRATVESIGSVSASVTGRRS</sequence>
<feature type="region of interest" description="Disordered" evidence="2">
    <location>
        <begin position="85"/>
        <end position="120"/>
    </location>
</feature>
<keyword evidence="1" id="KW-0479">Metal-binding</keyword>
<gene>
    <name evidence="4" type="ORF">SAMN04487937_2687</name>
</gene>
<dbReference type="Gene3D" id="3.90.850.10">
    <property type="entry name" value="Fumarylacetoacetase-like, C-terminal domain"/>
    <property type="match status" value="1"/>
</dbReference>
<evidence type="ECO:0000313" key="5">
    <source>
        <dbReference type="Proteomes" id="UP000198932"/>
    </source>
</evidence>
<dbReference type="GO" id="GO:0018773">
    <property type="term" value="F:acetylpyruvate hydrolase activity"/>
    <property type="evidence" value="ECO:0007669"/>
    <property type="project" value="TreeGrafter"/>
</dbReference>
<dbReference type="AlphaFoldDB" id="A0A1I6HD15"/>
<accession>A0A1I6HD15</accession>
<evidence type="ECO:0000256" key="1">
    <source>
        <dbReference type="ARBA" id="ARBA00022723"/>
    </source>
</evidence>
<dbReference type="InterPro" id="IPR011234">
    <property type="entry name" value="Fumarylacetoacetase-like_C"/>
</dbReference>
<dbReference type="Pfam" id="PF01557">
    <property type="entry name" value="FAA_hydrolase"/>
    <property type="match status" value="1"/>
</dbReference>
<dbReference type="RefSeq" id="WP_092923163.1">
    <property type="nucleotide sequence ID" value="NZ_FOYN01000003.1"/>
</dbReference>
<dbReference type="STRING" id="35743.SAMN04487937_2687"/>
<dbReference type="GO" id="GO:0046872">
    <property type="term" value="F:metal ion binding"/>
    <property type="evidence" value="ECO:0007669"/>
    <property type="project" value="UniProtKB-KW"/>
</dbReference>
<dbReference type="InterPro" id="IPR036663">
    <property type="entry name" value="Fumarylacetoacetase_C_sf"/>
</dbReference>
<evidence type="ECO:0000313" key="4">
    <source>
        <dbReference type="EMBL" id="SFR52405.1"/>
    </source>
</evidence>
<reference evidence="5" key="1">
    <citation type="submission" date="2016-10" db="EMBL/GenBank/DDBJ databases">
        <authorList>
            <person name="Varghese N."/>
            <person name="Submissions S."/>
        </authorList>
    </citation>
    <scope>NUCLEOTIDE SEQUENCE [LARGE SCALE GENOMIC DNA]</scope>
    <source>
        <strain evidence="5">RD 26</strain>
    </source>
</reference>
<feature type="domain" description="Fumarylacetoacetase-like C-terminal" evidence="3">
    <location>
        <begin position="72"/>
        <end position="271"/>
    </location>
</feature>
<evidence type="ECO:0000256" key="2">
    <source>
        <dbReference type="SAM" id="MobiDB-lite"/>
    </source>
</evidence>
<proteinExistence type="predicted"/>
<dbReference type="PANTHER" id="PTHR11820">
    <property type="entry name" value="ACYLPYRUVASE"/>
    <property type="match status" value="1"/>
</dbReference>
<dbReference type="EMBL" id="FOYN01000003">
    <property type="protein sequence ID" value="SFR52405.1"/>
    <property type="molecule type" value="Genomic_DNA"/>
</dbReference>
<dbReference type="OrthoDB" id="6242at2157"/>
<dbReference type="Proteomes" id="UP000198932">
    <property type="component" value="Unassembled WGS sequence"/>
</dbReference>
<dbReference type="SUPFAM" id="SSF56529">
    <property type="entry name" value="FAH"/>
    <property type="match status" value="1"/>
</dbReference>
<organism evidence="4 5">
    <name type="scientific">Halorubrum sodomense</name>
    <dbReference type="NCBI Taxonomy" id="35743"/>
    <lineage>
        <taxon>Archaea</taxon>
        <taxon>Methanobacteriati</taxon>
        <taxon>Methanobacteriota</taxon>
        <taxon>Stenosarchaea group</taxon>
        <taxon>Halobacteria</taxon>
        <taxon>Halobacteriales</taxon>
        <taxon>Haloferacaceae</taxon>
        <taxon>Halorubrum</taxon>
    </lineage>
</organism>
<dbReference type="PANTHER" id="PTHR11820:SF7">
    <property type="entry name" value="ACYLPYRUVASE FAHD1, MITOCHONDRIAL"/>
    <property type="match status" value="1"/>
</dbReference>